<evidence type="ECO:0000256" key="3">
    <source>
        <dbReference type="ARBA" id="ARBA00014537"/>
    </source>
</evidence>
<evidence type="ECO:0000256" key="10">
    <source>
        <dbReference type="ARBA" id="ARBA00023136"/>
    </source>
</evidence>
<gene>
    <name evidence="12" type="ORF">PACLA_8A034081</name>
</gene>
<dbReference type="GO" id="GO:0030150">
    <property type="term" value="P:protein import into mitochondrial matrix"/>
    <property type="evidence" value="ECO:0007669"/>
    <property type="project" value="InterPro"/>
</dbReference>
<keyword evidence="8" id="KW-1133">Transmembrane helix</keyword>
<keyword evidence="6" id="KW-1000">Mitochondrion outer membrane</keyword>
<keyword evidence="13" id="KW-1185">Reference proteome</keyword>
<dbReference type="Proteomes" id="UP001152795">
    <property type="component" value="Unassembled WGS sequence"/>
</dbReference>
<evidence type="ECO:0000256" key="5">
    <source>
        <dbReference type="ARBA" id="ARBA00022692"/>
    </source>
</evidence>
<dbReference type="InterPro" id="IPR012621">
    <property type="entry name" value="Tom7"/>
</dbReference>
<dbReference type="OrthoDB" id="284357at2759"/>
<evidence type="ECO:0000256" key="1">
    <source>
        <dbReference type="ARBA" id="ARBA00004572"/>
    </source>
</evidence>
<dbReference type="PANTHER" id="PTHR46722">
    <property type="entry name" value="MITOCHONDRIAL IMPORT RECEPTOR SUBUNIT TOM7 HOMOLOG"/>
    <property type="match status" value="1"/>
</dbReference>
<keyword evidence="7" id="KW-0653">Protein transport</keyword>
<evidence type="ECO:0000256" key="4">
    <source>
        <dbReference type="ARBA" id="ARBA00022448"/>
    </source>
</evidence>
<evidence type="ECO:0000256" key="8">
    <source>
        <dbReference type="ARBA" id="ARBA00022989"/>
    </source>
</evidence>
<comment type="caution">
    <text evidence="12">The sequence shown here is derived from an EMBL/GenBank/DDBJ whole genome shotgun (WGS) entry which is preliminary data.</text>
</comment>
<evidence type="ECO:0000313" key="13">
    <source>
        <dbReference type="Proteomes" id="UP001152795"/>
    </source>
</evidence>
<reference evidence="12" key="1">
    <citation type="submission" date="2020-04" db="EMBL/GenBank/DDBJ databases">
        <authorList>
            <person name="Alioto T."/>
            <person name="Alioto T."/>
            <person name="Gomez Garrido J."/>
        </authorList>
    </citation>
    <scope>NUCLEOTIDE SEQUENCE</scope>
    <source>
        <strain evidence="12">A484AB</strain>
    </source>
</reference>
<dbReference type="GO" id="GO:0005742">
    <property type="term" value="C:mitochondrial outer membrane translocase complex"/>
    <property type="evidence" value="ECO:0007669"/>
    <property type="project" value="InterPro"/>
</dbReference>
<dbReference type="EMBL" id="CACRXK020000219">
    <property type="protein sequence ID" value="CAB3979685.1"/>
    <property type="molecule type" value="Genomic_DNA"/>
</dbReference>
<proteinExistence type="inferred from homology"/>
<keyword evidence="4" id="KW-0813">Transport</keyword>
<protein>
    <recommendedName>
        <fullName evidence="3">Mitochondrial import receptor subunit TOM7 homolog</fullName>
    </recommendedName>
    <alternativeName>
        <fullName evidence="11">Translocase of outer membrane 7 kDa subunit homolog</fullName>
    </alternativeName>
</protein>
<keyword evidence="12" id="KW-0675">Receptor</keyword>
<dbReference type="PANTHER" id="PTHR46722:SF1">
    <property type="entry name" value="MITOCHONDRIAL IMPORT RECEPTOR SUBUNIT TOM7 HOMOLOG"/>
    <property type="match status" value="1"/>
</dbReference>
<dbReference type="GO" id="GO:1903955">
    <property type="term" value="P:positive regulation of protein targeting to mitochondrion"/>
    <property type="evidence" value="ECO:0007669"/>
    <property type="project" value="TreeGrafter"/>
</dbReference>
<evidence type="ECO:0000256" key="11">
    <source>
        <dbReference type="ARBA" id="ARBA00032786"/>
    </source>
</evidence>
<accession>A0A6S7FJ32</accession>
<evidence type="ECO:0000313" key="12">
    <source>
        <dbReference type="EMBL" id="CAB3979685.1"/>
    </source>
</evidence>
<keyword evidence="9" id="KW-0496">Mitochondrion</keyword>
<comment type="subcellular location">
    <subcellularLocation>
        <location evidence="1">Mitochondrion outer membrane</location>
        <topology evidence="1">Single-pass membrane protein</topology>
    </subcellularLocation>
</comment>
<evidence type="ECO:0000256" key="6">
    <source>
        <dbReference type="ARBA" id="ARBA00022787"/>
    </source>
</evidence>
<dbReference type="AlphaFoldDB" id="A0A6S7FJ32"/>
<evidence type="ECO:0000256" key="7">
    <source>
        <dbReference type="ARBA" id="ARBA00022927"/>
    </source>
</evidence>
<comment type="similarity">
    <text evidence="2">Belongs to the Tom7 family.</text>
</comment>
<keyword evidence="5" id="KW-0812">Transmembrane</keyword>
<dbReference type="Pfam" id="PF08038">
    <property type="entry name" value="Tom7"/>
    <property type="match status" value="1"/>
</dbReference>
<name>A0A6S7FJ32_PARCT</name>
<keyword evidence="10" id="KW-0472">Membrane</keyword>
<organism evidence="12 13">
    <name type="scientific">Paramuricea clavata</name>
    <name type="common">Red gorgonian</name>
    <name type="synonym">Violescent sea-whip</name>
    <dbReference type="NCBI Taxonomy" id="317549"/>
    <lineage>
        <taxon>Eukaryota</taxon>
        <taxon>Metazoa</taxon>
        <taxon>Cnidaria</taxon>
        <taxon>Anthozoa</taxon>
        <taxon>Octocorallia</taxon>
        <taxon>Malacalcyonacea</taxon>
        <taxon>Plexauridae</taxon>
        <taxon>Paramuricea</taxon>
    </lineage>
</organism>
<sequence>MVGWNKETKKRIQVVLSGAKTSFYYGFIPVIIYLGLKKGADQGMPEPTILSLLWA</sequence>
<evidence type="ECO:0000256" key="9">
    <source>
        <dbReference type="ARBA" id="ARBA00023128"/>
    </source>
</evidence>
<evidence type="ECO:0000256" key="2">
    <source>
        <dbReference type="ARBA" id="ARBA00010917"/>
    </source>
</evidence>